<organism evidence="2 3">
    <name type="scientific">Actinomyces oris</name>
    <dbReference type="NCBI Taxonomy" id="544580"/>
    <lineage>
        <taxon>Bacteria</taxon>
        <taxon>Bacillati</taxon>
        <taxon>Actinomycetota</taxon>
        <taxon>Actinomycetes</taxon>
        <taxon>Actinomycetales</taxon>
        <taxon>Actinomycetaceae</taxon>
        <taxon>Actinomyces</taxon>
    </lineage>
</organism>
<reference evidence="2 3" key="1">
    <citation type="submission" date="2016-12" db="EMBL/GenBank/DDBJ databases">
        <title>Genomic comparison of strains in the 'Actinomyces naeslundii' group.</title>
        <authorList>
            <person name="Mughal S.R."/>
            <person name="Do T."/>
            <person name="Gilbert S.C."/>
            <person name="Witherden E.A."/>
            <person name="Didelot X."/>
            <person name="Beighton D."/>
        </authorList>
    </citation>
    <scope>NUCLEOTIDE SEQUENCE [LARGE SCALE GENOMIC DNA]</scope>
    <source>
        <strain evidence="2 3">G53E</strain>
    </source>
</reference>
<feature type="compositionally biased region" description="Low complexity" evidence="1">
    <location>
        <begin position="206"/>
        <end position="223"/>
    </location>
</feature>
<dbReference type="AlphaFoldDB" id="A0A1Q8XC81"/>
<accession>A0A1Q8XC81</accession>
<sequence length="312" mass="32682">MPRRLISTDLDGTIVFNGTISLRDREAMARWRAAGNLLVINTGRSVSALEHVVVPMGLEFDNAILYTGAAIVDEDIRVQCSTALPAGVVEDILDFVEGAPGVTVFTTGLDEDLLIYDTIGSGSELLTLFRPATRRELDGREVIGVPMRFTDPEMAARTETYLHRRWEGQAAGFRNQDFIDVVPASASKGEGLRRLVASLVEPPAGETAGEAAGAAGEGASRAGAAGGAGEASTGEASEATAGGSAGLDVGPWTAEPVETWSIGDSWNDISMHAAADHSYALPWSPPEVVAQCDGTVSSLADLIDSLMGRPTL</sequence>
<feature type="region of interest" description="Disordered" evidence="1">
    <location>
        <begin position="206"/>
        <end position="252"/>
    </location>
</feature>
<dbReference type="GO" id="GO:0000287">
    <property type="term" value="F:magnesium ion binding"/>
    <property type="evidence" value="ECO:0007669"/>
    <property type="project" value="TreeGrafter"/>
</dbReference>
<evidence type="ECO:0000313" key="2">
    <source>
        <dbReference type="EMBL" id="OLO77923.1"/>
    </source>
</evidence>
<dbReference type="InterPro" id="IPR036412">
    <property type="entry name" value="HAD-like_sf"/>
</dbReference>
<evidence type="ECO:0000256" key="1">
    <source>
        <dbReference type="SAM" id="MobiDB-lite"/>
    </source>
</evidence>
<comment type="caution">
    <text evidence="2">The sequence shown here is derived from an EMBL/GenBank/DDBJ whole genome shotgun (WGS) entry which is preliminary data.</text>
</comment>
<dbReference type="GO" id="GO:0005829">
    <property type="term" value="C:cytosol"/>
    <property type="evidence" value="ECO:0007669"/>
    <property type="project" value="TreeGrafter"/>
</dbReference>
<gene>
    <name evidence="2" type="ORF">BKH15_04860</name>
</gene>
<dbReference type="RefSeq" id="WP_075414427.1">
    <property type="nucleotide sequence ID" value="NZ_MSKW01000010.1"/>
</dbReference>
<dbReference type="GO" id="GO:0016791">
    <property type="term" value="F:phosphatase activity"/>
    <property type="evidence" value="ECO:0007669"/>
    <property type="project" value="TreeGrafter"/>
</dbReference>
<dbReference type="Proteomes" id="UP000186769">
    <property type="component" value="Unassembled WGS sequence"/>
</dbReference>
<feature type="compositionally biased region" description="Low complexity" evidence="1">
    <location>
        <begin position="230"/>
        <end position="242"/>
    </location>
</feature>
<protein>
    <submittedName>
        <fullName evidence="2">Haloacid dehalogenase</fullName>
    </submittedName>
</protein>
<evidence type="ECO:0000313" key="3">
    <source>
        <dbReference type="Proteomes" id="UP000186769"/>
    </source>
</evidence>
<dbReference type="PANTHER" id="PTHR10000">
    <property type="entry name" value="PHOSPHOSERINE PHOSPHATASE"/>
    <property type="match status" value="1"/>
</dbReference>
<dbReference type="InterPro" id="IPR023214">
    <property type="entry name" value="HAD_sf"/>
</dbReference>
<dbReference type="Pfam" id="PF08282">
    <property type="entry name" value="Hydrolase_3"/>
    <property type="match status" value="1"/>
</dbReference>
<dbReference type="SUPFAM" id="SSF56784">
    <property type="entry name" value="HAD-like"/>
    <property type="match status" value="1"/>
</dbReference>
<proteinExistence type="predicted"/>
<name>A0A1Q8XC81_9ACTO</name>
<dbReference type="Gene3D" id="3.30.1240.10">
    <property type="match status" value="1"/>
</dbReference>
<dbReference type="EMBL" id="MSKW01000010">
    <property type="protein sequence ID" value="OLO77923.1"/>
    <property type="molecule type" value="Genomic_DNA"/>
</dbReference>
<dbReference type="PANTHER" id="PTHR10000:SF8">
    <property type="entry name" value="HAD SUPERFAMILY HYDROLASE-LIKE, TYPE 3"/>
    <property type="match status" value="1"/>
</dbReference>
<dbReference type="Gene3D" id="3.40.50.1000">
    <property type="entry name" value="HAD superfamily/HAD-like"/>
    <property type="match status" value="2"/>
</dbReference>